<sequence length="917" mass="99718">MDEAPLTFYAHQQTRLTALIKRTVDGRGVVPLTLHLKKKGPAEEEGARTLDVHLAGPGDVTGLQPGSVILMAPPPFARDAETTKLVHVDLRASDLPWRYSPDHGRPIRPWLALLVGTRDEFSVAGNRLTFAPGKAETVLKAYPFAHAERWAHVQETPNEAGEPRRIARLLGLRGQSLDGPSGLIPQTEYIAAIVGTFNECGEPRWGGPTFPDTLPVYHSWTFWTGEEGDFETLATAIQPRAALGLGRVDLHLPRVNDPATGKPLLLSMRGAIGALENEPAPPALATADLAALQTPAIDKPPPGHPSRTIIGLPDYGRPWLKDGDLAEWRKDLNGDHRLRGTAGLGGWIGREAQEDLVGAAVQQMGALNAALQRIAQLAMGLEVARTLWKRRLPADTGRRLRVFGPATARMETSAGSVQAAVTGADSPLPQAFLTSAAMRVLRRGTARTRGADGKPDGSYRSAGALADAANRVVAPPAPVPASPFDMDGVAAAMGLPRPDDLVVTGPIPPQVWNLSDRFLGRIIDDVWPNNEFIPELRRLLGEDELAGFTCDATIVLRRLISHGHEPASRAIFCEALLAGRLEAAHLSQGDLGGMAGTDAFSEVLTSQIGCLLSSVVPPIDQRRPRNLGLLVDRISEMLDPNRPRSPGWRRVESTIQGLRLEALGPQEMPVSIELPTWTLLNRHDKEWLLPGVGALEKHSVIALKTNPRFIAAFLAGLNSQFLAEMHWRNLPVDRTCTPLLQFWGQLDYATKQQQPDIHPISKWDAGRPLGDKSHQWTRPGDPTGREDVVIVFRTDLFRRYPGTLVYLSKRTGDALKLGPDLRAAKGEAPQARTDLGPIYQGEIEPDIVFFAFDIDPDTLEQYQLVLDEPPAGLRFRNNEPLASGDTNGADVAFKCIDRHTRVAFVGSHLAALGLTST</sequence>
<organism evidence="1 2">
    <name type="scientific">Corallococcus coralloides (strain ATCC 25202 / DSM 2259 / NBRC 100086 / M2)</name>
    <name type="common">Myxococcus coralloides</name>
    <dbReference type="NCBI Taxonomy" id="1144275"/>
    <lineage>
        <taxon>Bacteria</taxon>
        <taxon>Pseudomonadati</taxon>
        <taxon>Myxococcota</taxon>
        <taxon>Myxococcia</taxon>
        <taxon>Myxococcales</taxon>
        <taxon>Cystobacterineae</taxon>
        <taxon>Myxococcaceae</taxon>
        <taxon>Corallococcus</taxon>
    </lineage>
</organism>
<dbReference type="OrthoDB" id="9816502at2"/>
<protein>
    <submittedName>
        <fullName evidence="1">Uncharacterized protein</fullName>
    </submittedName>
</protein>
<evidence type="ECO:0000313" key="2">
    <source>
        <dbReference type="Proteomes" id="UP000007587"/>
    </source>
</evidence>
<reference evidence="1 2" key="1">
    <citation type="journal article" date="2012" name="J. Bacteriol.">
        <title>Complete Genome Sequence of the Fruiting Myxobacterium Corallococcus coralloides DSM 2259.</title>
        <authorList>
            <person name="Huntley S."/>
            <person name="Zhang Y."/>
            <person name="Treuner-Lange A."/>
            <person name="Kneip S."/>
            <person name="Sensen C.W."/>
            <person name="Sogaard-Andersen L."/>
        </authorList>
    </citation>
    <scope>NUCLEOTIDE SEQUENCE [LARGE SCALE GENOMIC DNA]</scope>
    <source>
        <strain evidence="2">ATCC 25202 / DSM 2259 / NBRC 100086 / M2</strain>
    </source>
</reference>
<evidence type="ECO:0000313" key="1">
    <source>
        <dbReference type="EMBL" id="AFE07400.1"/>
    </source>
</evidence>
<proteinExistence type="predicted"/>
<name>H8MJT3_CORCM</name>
<dbReference type="KEGG" id="ccx:COCOR_07217"/>
<dbReference type="RefSeq" id="WP_014400000.1">
    <property type="nucleotide sequence ID" value="NC_017030.1"/>
</dbReference>
<keyword evidence="2" id="KW-1185">Reference proteome</keyword>
<dbReference type="STRING" id="1144275.COCOR_07217"/>
<dbReference type="eggNOG" id="COG0222">
    <property type="taxonomic scope" value="Bacteria"/>
</dbReference>
<dbReference type="EMBL" id="CP003389">
    <property type="protein sequence ID" value="AFE07400.1"/>
    <property type="molecule type" value="Genomic_DNA"/>
</dbReference>
<accession>H8MJT3</accession>
<dbReference type="InParanoid" id="H8MJT3"/>
<dbReference type="HOGENOM" id="CLU_010262_0_0_7"/>
<dbReference type="AlphaFoldDB" id="H8MJT3"/>
<dbReference type="Proteomes" id="UP000007587">
    <property type="component" value="Chromosome"/>
</dbReference>
<gene>
    <name evidence="1" type="ordered locus">COCOR_07217</name>
</gene>
<reference evidence="2" key="2">
    <citation type="submission" date="2012-03" db="EMBL/GenBank/DDBJ databases">
        <title>Genome sequence of the fruiting myxobacterium Corallococcus coralloides DSM 2259.</title>
        <authorList>
            <person name="Huntley S."/>
            <person name="Zhang Y."/>
            <person name="Treuner-Lange A."/>
            <person name="Sensen C.W."/>
            <person name="Sogaard-Andersen L."/>
        </authorList>
    </citation>
    <scope>NUCLEOTIDE SEQUENCE [LARGE SCALE GENOMIC DNA]</scope>
    <source>
        <strain evidence="2">ATCC 25202 / DSM 2259 / NBRC 100086 / M2</strain>
    </source>
</reference>